<dbReference type="InterPro" id="IPR002182">
    <property type="entry name" value="NB-ARC"/>
</dbReference>
<dbReference type="GO" id="GO:0043531">
    <property type="term" value="F:ADP binding"/>
    <property type="evidence" value="ECO:0007669"/>
    <property type="project" value="InterPro"/>
</dbReference>
<name>A0A558A895_9PSEU</name>
<dbReference type="PROSITE" id="PS50005">
    <property type="entry name" value="TPR"/>
    <property type="match status" value="1"/>
</dbReference>
<evidence type="ECO:0000313" key="8">
    <source>
        <dbReference type="EMBL" id="TVT20479.1"/>
    </source>
</evidence>
<evidence type="ECO:0000256" key="5">
    <source>
        <dbReference type="PROSITE-ProRule" id="PRU00339"/>
    </source>
</evidence>
<gene>
    <name evidence="8" type="ORF">FNH06_20265</name>
</gene>
<evidence type="ECO:0000256" key="6">
    <source>
        <dbReference type="PROSITE-ProRule" id="PRU01091"/>
    </source>
</evidence>
<evidence type="ECO:0000256" key="1">
    <source>
        <dbReference type="ARBA" id="ARBA00005820"/>
    </source>
</evidence>
<protein>
    <submittedName>
        <fullName evidence="8">Tetratricopeptide repeat protein</fullName>
    </submittedName>
</protein>
<feature type="DNA-binding region" description="OmpR/PhoB-type" evidence="6">
    <location>
        <begin position="254"/>
        <end position="353"/>
    </location>
</feature>
<dbReference type="InterPro" id="IPR036388">
    <property type="entry name" value="WH-like_DNA-bd_sf"/>
</dbReference>
<feature type="repeat" description="TPR" evidence="5">
    <location>
        <begin position="1085"/>
        <end position="1118"/>
    </location>
</feature>
<evidence type="ECO:0000259" key="7">
    <source>
        <dbReference type="PROSITE" id="PS51755"/>
    </source>
</evidence>
<dbReference type="InterPro" id="IPR027417">
    <property type="entry name" value="P-loop_NTPase"/>
</dbReference>
<dbReference type="SMART" id="SM00028">
    <property type="entry name" value="TPR"/>
    <property type="match status" value="5"/>
</dbReference>
<reference evidence="8 9" key="1">
    <citation type="submission" date="2019-07" db="EMBL/GenBank/DDBJ databases">
        <title>New species of Amycolatopsis and Streptomyces.</title>
        <authorList>
            <person name="Duangmal K."/>
            <person name="Teo W.F.A."/>
            <person name="Lipun K."/>
        </authorList>
    </citation>
    <scope>NUCLEOTIDE SEQUENCE [LARGE SCALE GENOMIC DNA]</scope>
    <source>
        <strain evidence="8 9">JCM 30562</strain>
    </source>
</reference>
<dbReference type="Gene3D" id="1.25.40.10">
    <property type="entry name" value="Tetratricopeptide repeat domain"/>
    <property type="match status" value="2"/>
</dbReference>
<evidence type="ECO:0000256" key="4">
    <source>
        <dbReference type="ARBA" id="ARBA00023163"/>
    </source>
</evidence>
<keyword evidence="9" id="KW-1185">Reference proteome</keyword>
<dbReference type="GO" id="GO:0003677">
    <property type="term" value="F:DNA binding"/>
    <property type="evidence" value="ECO:0007669"/>
    <property type="project" value="UniProtKB-UniRule"/>
</dbReference>
<dbReference type="InterPro" id="IPR001867">
    <property type="entry name" value="OmpR/PhoB-type_DNA-bd"/>
</dbReference>
<dbReference type="PROSITE" id="PS51755">
    <property type="entry name" value="OMPR_PHOB"/>
    <property type="match status" value="1"/>
</dbReference>
<dbReference type="SMART" id="SM00862">
    <property type="entry name" value="Trans_reg_C"/>
    <property type="match status" value="1"/>
</dbReference>
<dbReference type="Pfam" id="PF00931">
    <property type="entry name" value="NB-ARC"/>
    <property type="match status" value="1"/>
</dbReference>
<keyword evidence="3 6" id="KW-0238">DNA-binding</keyword>
<feature type="domain" description="OmpR/PhoB-type" evidence="7">
    <location>
        <begin position="254"/>
        <end position="353"/>
    </location>
</feature>
<keyword evidence="4" id="KW-0804">Transcription</keyword>
<dbReference type="PANTHER" id="PTHR35807">
    <property type="entry name" value="TRANSCRIPTIONAL REGULATOR REDD-RELATED"/>
    <property type="match status" value="1"/>
</dbReference>
<dbReference type="SUPFAM" id="SSF48452">
    <property type="entry name" value="TPR-like"/>
    <property type="match status" value="2"/>
</dbReference>
<evidence type="ECO:0000313" key="9">
    <source>
        <dbReference type="Proteomes" id="UP000318578"/>
    </source>
</evidence>
<organism evidence="8 9">
    <name type="scientific">Amycolatopsis acidiphila</name>
    <dbReference type="NCBI Taxonomy" id="715473"/>
    <lineage>
        <taxon>Bacteria</taxon>
        <taxon>Bacillati</taxon>
        <taxon>Actinomycetota</taxon>
        <taxon>Actinomycetes</taxon>
        <taxon>Pseudonocardiales</taxon>
        <taxon>Pseudonocardiaceae</taxon>
        <taxon>Amycolatopsis</taxon>
    </lineage>
</organism>
<dbReference type="SUPFAM" id="SSF46894">
    <property type="entry name" value="C-terminal effector domain of the bipartite response regulators"/>
    <property type="match status" value="1"/>
</dbReference>
<dbReference type="InterPro" id="IPR051677">
    <property type="entry name" value="AfsR-DnrI-RedD_regulator"/>
</dbReference>
<dbReference type="PANTHER" id="PTHR35807:SF1">
    <property type="entry name" value="TRANSCRIPTIONAL REGULATOR REDD"/>
    <property type="match status" value="1"/>
</dbReference>
<sequence>MPLEHVVLEVRRGGAVPLRADPQGAAAQVLRDAVGAVADVAVGLEEPVEPRVVAGDGHDQLLHEGLVGMVERPDVLALRDQAVPAVVDQLLQPRVRAGGLRGLLPLVVGVVAPAAHEGGVVVGQLRVVHPAQRLPEQVQQLFLRLRVVLLVQLPGLLQARDRHLHPGLAGAQLPRAPPGQLLGLARQQAHQVGHAVGVAAGRPGVGGQVGEMIGLLVQQAAHPLDVLGGDLEPGRLVTHRDRVGEGAHTRCTRRAQARLGGRMEFRVLGPLEARGDDGPVELGGPRQRAVLAALLLRANSPLSLGELSAAVWDEPPDAAGSNLRTYVARLRRLLRTSSGSRLLTTHAGYQLVLEPGELDLEVFSGHVEQAKQSLAAGDAATAVDCFDRAARLWRGAPLSGAAETLTLRAEADRLGQLRVAVTEQSVRAKLELGRHDEAVSQLRPLTVAYPLAEELWALLMLALYRGGRQADALAVFAEARRRLVHEIGVEPGPRLRRMQERVLAADPLLHEGTRARAGAHHQLPPDIAEFTGREDEFATLRAQLDAAGEAAVVITVVEGMAGVGKTRFAVHAAHRLVRAGRFAEIQLWADLRGFDPVAAPADPGEVLADFLELLGVSRDRVPPALEQRAALYRDRLAGRRVLVLLDNAADEEQVRPLVPGGTAACLVLVTSRRALADLDGAQSLPLDVLRPAEALALLGRIAGADRVEAEPRQSARVVDLCGRLPIALTLAARRLRARPLWMVGTLADRLAADTRRLDELAGRNRAVRASFELSYRGLEPGPRRMFRLLGLHPGDDSTAWAAAALAGSSPDEAEVWLEHLLDEHLVQQVVPGRYRQHDLLRAFAREKADDDAAVRRLLSWYLHTAAAATHALDPRARRAPLDPIERPPHVPAFAGRDEALAWCHAERANLVAAVRVAAEREPALGWRLAASLLGYFYLSKHWDDWLATHHAALGAVAGTERLGEATIRSGLGVACSDLRRFPEALEHHRAAAALFEGVVAPQAQAWNLNNLGVVHSDVHRFAEAAECHRAALEIFRTLGDERGEGISLNNLGDAHRQRHELAAAHDCLRQALALQRRAGDPDAQRFTLCSLGDLHRDLGERDRALGYYREALSLSRERADDWGVARLLVRVADLLDGAQVRRCLGEALEILTGLGDPQADALRARLAQTSP</sequence>
<dbReference type="Gene3D" id="3.40.50.300">
    <property type="entry name" value="P-loop containing nucleotide triphosphate hydrolases"/>
    <property type="match status" value="1"/>
</dbReference>
<proteinExistence type="inferred from homology"/>
<dbReference type="OrthoDB" id="581105at2"/>
<dbReference type="GO" id="GO:0000160">
    <property type="term" value="P:phosphorelay signal transduction system"/>
    <property type="evidence" value="ECO:0007669"/>
    <property type="project" value="InterPro"/>
</dbReference>
<dbReference type="Pfam" id="PF13424">
    <property type="entry name" value="TPR_12"/>
    <property type="match status" value="1"/>
</dbReference>
<accession>A0A558A895</accession>
<dbReference type="InterPro" id="IPR011990">
    <property type="entry name" value="TPR-like_helical_dom_sf"/>
</dbReference>
<dbReference type="CDD" id="cd15831">
    <property type="entry name" value="BTAD"/>
    <property type="match status" value="1"/>
</dbReference>
<dbReference type="InterPro" id="IPR019734">
    <property type="entry name" value="TPR_rpt"/>
</dbReference>
<dbReference type="SUPFAM" id="SSF52540">
    <property type="entry name" value="P-loop containing nucleoside triphosphate hydrolases"/>
    <property type="match status" value="1"/>
</dbReference>
<dbReference type="Gene3D" id="1.10.10.10">
    <property type="entry name" value="Winged helix-like DNA-binding domain superfamily/Winged helix DNA-binding domain"/>
    <property type="match status" value="1"/>
</dbReference>
<dbReference type="InterPro" id="IPR005158">
    <property type="entry name" value="BTAD"/>
</dbReference>
<evidence type="ECO:0000256" key="2">
    <source>
        <dbReference type="ARBA" id="ARBA00023015"/>
    </source>
</evidence>
<dbReference type="Pfam" id="PF03704">
    <property type="entry name" value="BTAD"/>
    <property type="match status" value="1"/>
</dbReference>
<dbReference type="SMART" id="SM01043">
    <property type="entry name" value="BTAD"/>
    <property type="match status" value="1"/>
</dbReference>
<keyword evidence="5" id="KW-0802">TPR repeat</keyword>
<dbReference type="Proteomes" id="UP000318578">
    <property type="component" value="Unassembled WGS sequence"/>
</dbReference>
<dbReference type="AlphaFoldDB" id="A0A558A895"/>
<keyword evidence="2" id="KW-0805">Transcription regulation</keyword>
<dbReference type="PRINTS" id="PR00364">
    <property type="entry name" value="DISEASERSIST"/>
</dbReference>
<comment type="caution">
    <text evidence="8">The sequence shown here is derived from an EMBL/GenBank/DDBJ whole genome shotgun (WGS) entry which is preliminary data.</text>
</comment>
<dbReference type="GO" id="GO:0006355">
    <property type="term" value="P:regulation of DNA-templated transcription"/>
    <property type="evidence" value="ECO:0007669"/>
    <property type="project" value="InterPro"/>
</dbReference>
<dbReference type="EMBL" id="VJZA01000035">
    <property type="protein sequence ID" value="TVT20479.1"/>
    <property type="molecule type" value="Genomic_DNA"/>
</dbReference>
<comment type="similarity">
    <text evidence="1">Belongs to the AfsR/DnrI/RedD regulatory family.</text>
</comment>
<dbReference type="InterPro" id="IPR016032">
    <property type="entry name" value="Sig_transdc_resp-reg_C-effctor"/>
</dbReference>
<evidence type="ECO:0000256" key="3">
    <source>
        <dbReference type="ARBA" id="ARBA00023125"/>
    </source>
</evidence>
<dbReference type="Pfam" id="PF13176">
    <property type="entry name" value="TPR_7"/>
    <property type="match status" value="1"/>
</dbReference>
<dbReference type="Pfam" id="PF00486">
    <property type="entry name" value="Trans_reg_C"/>
    <property type="match status" value="1"/>
</dbReference>